<feature type="compositionally biased region" description="Polar residues" evidence="1">
    <location>
        <begin position="62"/>
        <end position="79"/>
    </location>
</feature>
<accession>A0A9W7XD66</accession>
<keyword evidence="3" id="KW-1185">Reference proteome</keyword>
<comment type="caution">
    <text evidence="2">The sequence shown here is derived from an EMBL/GenBank/DDBJ whole genome shotgun (WGS) entry which is preliminary data.</text>
</comment>
<reference evidence="2 3" key="1">
    <citation type="submission" date="2022-10" db="EMBL/GenBank/DDBJ databases">
        <title>WGS assembly of Paspalum vaginatum 540-79.</title>
        <authorList>
            <person name="Sun G."/>
            <person name="Wase N."/>
            <person name="Shu S."/>
            <person name="Jenkins J."/>
            <person name="Zhou B."/>
            <person name="Torres-Rodriguez J."/>
            <person name="Chen C."/>
            <person name="Sandor L."/>
            <person name="Plott C."/>
            <person name="Yoshinga Y."/>
            <person name="Daum C."/>
            <person name="Qi P."/>
            <person name="Barry K."/>
            <person name="Lipzen A."/>
            <person name="Berry L."/>
            <person name="Pedersen C."/>
            <person name="Gottilla T."/>
            <person name="Foltz A."/>
            <person name="Yu H."/>
            <person name="O'Malley R."/>
            <person name="Zhang C."/>
            <person name="Devos K."/>
            <person name="Sigmon B."/>
            <person name="Yu B."/>
            <person name="Obata T."/>
            <person name="Schmutz J."/>
            <person name="Schnable J."/>
        </authorList>
    </citation>
    <scope>NUCLEOTIDE SEQUENCE [LARGE SCALE GENOMIC DNA]</scope>
    <source>
        <strain evidence="3">cv. 540-79</strain>
    </source>
</reference>
<proteinExistence type="predicted"/>
<sequence>MRAAAPRPVQAALRRRAETPCTDGVSMAVGMKKLTREDMLLVHASAPVAACLRHEHPWPRASDTNTSTRVFKSTSSTSPAMAPVPSWRPSAARRVRTGALVDPSGSRRPCVHACPDYSKESVCNARTHPRKPACMGHAARRRSTQNVCIHTRTAWVCMGAYGTTRAPLVQEHMQGHAGRRTSASTRSEWGHGTPMALLPPHSVLC</sequence>
<protein>
    <submittedName>
        <fullName evidence="2">Uncharacterized protein</fullName>
    </submittedName>
</protein>
<evidence type="ECO:0000256" key="1">
    <source>
        <dbReference type="SAM" id="MobiDB-lite"/>
    </source>
</evidence>
<dbReference type="EMBL" id="MU629549">
    <property type="protein sequence ID" value="KAJ1256139.1"/>
    <property type="molecule type" value="Genomic_DNA"/>
</dbReference>
<name>A0A9W7XD66_9POAL</name>
<evidence type="ECO:0000313" key="2">
    <source>
        <dbReference type="EMBL" id="KAJ1256139.1"/>
    </source>
</evidence>
<dbReference type="AlphaFoldDB" id="A0A9W7XD66"/>
<evidence type="ECO:0000313" key="3">
    <source>
        <dbReference type="Proteomes" id="UP001164776"/>
    </source>
</evidence>
<dbReference type="Proteomes" id="UP001164776">
    <property type="component" value="Unassembled WGS sequence"/>
</dbReference>
<feature type="region of interest" description="Disordered" evidence="1">
    <location>
        <begin position="59"/>
        <end position="94"/>
    </location>
</feature>
<gene>
    <name evidence="2" type="ORF">BS78_K078800</name>
</gene>
<organism evidence="2 3">
    <name type="scientific">Paspalum vaginatum</name>
    <name type="common">seashore paspalum</name>
    <dbReference type="NCBI Taxonomy" id="158149"/>
    <lineage>
        <taxon>Eukaryota</taxon>
        <taxon>Viridiplantae</taxon>
        <taxon>Streptophyta</taxon>
        <taxon>Embryophyta</taxon>
        <taxon>Tracheophyta</taxon>
        <taxon>Spermatophyta</taxon>
        <taxon>Magnoliopsida</taxon>
        <taxon>Liliopsida</taxon>
        <taxon>Poales</taxon>
        <taxon>Poaceae</taxon>
        <taxon>PACMAD clade</taxon>
        <taxon>Panicoideae</taxon>
        <taxon>Andropogonodae</taxon>
        <taxon>Paspaleae</taxon>
        <taxon>Paspalinae</taxon>
        <taxon>Paspalum</taxon>
    </lineage>
</organism>